<dbReference type="CDD" id="cd09726">
    <property type="entry name" value="RAMP_I_III"/>
    <property type="match status" value="1"/>
</dbReference>
<evidence type="ECO:0000313" key="2">
    <source>
        <dbReference type="EMBL" id="GGJ70000.1"/>
    </source>
</evidence>
<feature type="region of interest" description="Disordered" evidence="1">
    <location>
        <begin position="426"/>
        <end position="452"/>
    </location>
</feature>
<evidence type="ECO:0000313" key="3">
    <source>
        <dbReference type="Proteomes" id="UP000625682"/>
    </source>
</evidence>
<feature type="region of interest" description="Disordered" evidence="1">
    <location>
        <begin position="657"/>
        <end position="706"/>
    </location>
</feature>
<organism evidence="2 3">
    <name type="scientific">Streptomyces lacrimifluminis</name>
    <dbReference type="NCBI Taxonomy" id="1500077"/>
    <lineage>
        <taxon>Bacteria</taxon>
        <taxon>Bacillati</taxon>
        <taxon>Actinomycetota</taxon>
        <taxon>Actinomycetes</taxon>
        <taxon>Kitasatosporales</taxon>
        <taxon>Streptomycetaceae</taxon>
        <taxon>Streptomyces</taxon>
    </lineage>
</organism>
<proteinExistence type="predicted"/>
<dbReference type="NCBIfam" id="TIGR03986">
    <property type="entry name" value="TIGR03986 family CRISPR-associated RAMP protein"/>
    <property type="match status" value="1"/>
</dbReference>
<comment type="caution">
    <text evidence="2">The sequence shown here is derived from an EMBL/GenBank/DDBJ whole genome shotgun (WGS) entry which is preliminary data.</text>
</comment>
<evidence type="ECO:0008006" key="4">
    <source>
        <dbReference type="Google" id="ProtNLM"/>
    </source>
</evidence>
<sequence>MSDGAGVGQSGFVNPYTFVQVPKGEPEPGWRKEPAGHGQLVEGCYSGVVEVTLTARSPLLLRQVYAGDDGVFPRRLLPGFEGPVPYLPGSSLAGAVRSLHEAIAGGCLRVFDGDFRPGYRDQVHGRTPGWRLARVEEADEDGRPLRMRLCPQPAVWVESAALHGALGGAEGLRTGARVTLLGSGKEVLKRLQLEDPALVRGGGDRVVLVTDARTRRGTRRNPDGGARLRGRYFCATGELEDTVRGAVVPDDVWETFLDAVDDTDDMRRLRQQPDQDDSKPCWVDVSHPGDGKLLGRRIAARRRLYEDQVVWVRAETGDGTVWVRDIALAVVWRHAGGVDKARQRVPEHALACTDPGQLCPSCRIFGSADTEGKGPKGRAEQRAYRGHVRFGDAVPGAAYEVKREWLPPMGAPKPGAGQFYLNRDQGSEGKTAVGENAPPLREWGSEGDGKSTRRLRGRKQYWLTGTPGERPYFRASADKPSVFHEDVYKPTNQMLSQGESVPAGSVFAARVHFENLSDADLGGLLCALDPALLLRDYADGSAGERPEYGLAVGGGRPLGFGTVTSKVTVIALHDAASRYLGEAVPLLGVEEAVDAFRRTASRELKDIWKRQLAKVLRLDWAPPHQVWYPPAGPLPEPGRPLDPSALLPSFTFWKETTGGASWTEKPDGGWKKGAEFPYQQLPSAAAPSPAMNAVPQKQNKPERKGR</sequence>
<evidence type="ECO:0000256" key="1">
    <source>
        <dbReference type="SAM" id="MobiDB-lite"/>
    </source>
</evidence>
<gene>
    <name evidence="2" type="ORF">GCM10012282_78580</name>
</gene>
<feature type="compositionally biased region" description="Basic and acidic residues" evidence="1">
    <location>
        <begin position="664"/>
        <end position="674"/>
    </location>
</feature>
<name>A0A917UN22_9ACTN</name>
<dbReference type="AlphaFoldDB" id="A0A917UN22"/>
<reference evidence="2" key="2">
    <citation type="submission" date="2020-09" db="EMBL/GenBank/DDBJ databases">
        <authorList>
            <person name="Sun Q."/>
            <person name="Zhou Y."/>
        </authorList>
    </citation>
    <scope>NUCLEOTIDE SEQUENCE</scope>
    <source>
        <strain evidence="2">CGMCC 4.7272</strain>
    </source>
</reference>
<accession>A0A917UN22</accession>
<dbReference type="InterPro" id="IPR023825">
    <property type="entry name" value="CRISPR-assoc_RAMP_BGP1436"/>
</dbReference>
<protein>
    <recommendedName>
        <fullName evidence="4">CRISPR-associated protein</fullName>
    </recommendedName>
</protein>
<dbReference type="RefSeq" id="WP_189152176.1">
    <property type="nucleotide sequence ID" value="NZ_BAABER010000057.1"/>
</dbReference>
<keyword evidence="3" id="KW-1185">Reference proteome</keyword>
<reference evidence="2" key="1">
    <citation type="journal article" date="2014" name="Int. J. Syst. Evol. Microbiol.">
        <title>Complete genome sequence of Corynebacterium casei LMG S-19264T (=DSM 44701T), isolated from a smear-ripened cheese.</title>
        <authorList>
            <consortium name="US DOE Joint Genome Institute (JGI-PGF)"/>
            <person name="Walter F."/>
            <person name="Albersmeier A."/>
            <person name="Kalinowski J."/>
            <person name="Ruckert C."/>
        </authorList>
    </citation>
    <scope>NUCLEOTIDE SEQUENCE</scope>
    <source>
        <strain evidence="2">CGMCC 4.7272</strain>
    </source>
</reference>
<dbReference type="Proteomes" id="UP000625682">
    <property type="component" value="Unassembled WGS sequence"/>
</dbReference>
<dbReference type="EMBL" id="BMMU01000057">
    <property type="protein sequence ID" value="GGJ70000.1"/>
    <property type="molecule type" value="Genomic_DNA"/>
</dbReference>